<protein>
    <submittedName>
        <fullName evidence="1">Uncharacterized protein</fullName>
    </submittedName>
</protein>
<name>A0A0F8WQH1_9ZZZZ</name>
<sequence length="248" mass="27333">MDVRLNGNIDLFKFPFLPGSIRTPLSTSFAYDVIPLQKESSLMLFSGSGGIAVEYEVFPRLLLGAAVRVGAYYGILTTQSRTSGSGALVEFAVNPSLFFSPSFAVSLEGRIRKLFGLHTNIGVSVGVSYHYPKRDLPTKRREGAGINEGDHIEFLDSSIDGVFPVFYKYYDSHRIGQISLKNTSTKPIENLVVTFFVNEYMDNPKVCVTIEKVEPGETSDVDLFALFSNSLLTISEGELVSSLINVNY</sequence>
<proteinExistence type="predicted"/>
<accession>A0A0F8WQH1</accession>
<dbReference type="AlphaFoldDB" id="A0A0F8WQH1"/>
<organism evidence="1">
    <name type="scientific">marine sediment metagenome</name>
    <dbReference type="NCBI Taxonomy" id="412755"/>
    <lineage>
        <taxon>unclassified sequences</taxon>
        <taxon>metagenomes</taxon>
        <taxon>ecological metagenomes</taxon>
    </lineage>
</organism>
<evidence type="ECO:0000313" key="1">
    <source>
        <dbReference type="EMBL" id="KKK58873.1"/>
    </source>
</evidence>
<comment type="caution">
    <text evidence="1">The sequence shown here is derived from an EMBL/GenBank/DDBJ whole genome shotgun (WGS) entry which is preliminary data.</text>
</comment>
<feature type="non-terminal residue" evidence="1">
    <location>
        <position position="248"/>
    </location>
</feature>
<reference evidence="1" key="1">
    <citation type="journal article" date="2015" name="Nature">
        <title>Complex archaea that bridge the gap between prokaryotes and eukaryotes.</title>
        <authorList>
            <person name="Spang A."/>
            <person name="Saw J.H."/>
            <person name="Jorgensen S.L."/>
            <person name="Zaremba-Niedzwiedzka K."/>
            <person name="Martijn J."/>
            <person name="Lind A.E."/>
            <person name="van Eijk R."/>
            <person name="Schleper C."/>
            <person name="Guy L."/>
            <person name="Ettema T.J."/>
        </authorList>
    </citation>
    <scope>NUCLEOTIDE SEQUENCE</scope>
</reference>
<dbReference type="EMBL" id="LAZR01063756">
    <property type="protein sequence ID" value="KKK58873.1"/>
    <property type="molecule type" value="Genomic_DNA"/>
</dbReference>
<gene>
    <name evidence="1" type="ORF">LCGC14_3040040</name>
</gene>